<keyword evidence="2" id="KW-1185">Reference proteome</keyword>
<sequence>MCSCRRIFISSTGLRTMLCIAPVPIPPRATALYDGGSSFATFGSHALTEANGAAMPRYRAQGPSLATALRRILKADPLLLEHCCCLILNVSSGYPAITPAVPPNPPATNSLPQLSATEATDAILLGPIYEIDVTGK</sequence>
<protein>
    <submittedName>
        <fullName evidence="1">Uncharacterized protein</fullName>
    </submittedName>
</protein>
<dbReference type="AlphaFoldDB" id="A0ABD3SIY9"/>
<comment type="caution">
    <text evidence="1">The sequence shown here is derived from an EMBL/GenBank/DDBJ whole genome shotgun (WGS) entry which is preliminary data.</text>
</comment>
<evidence type="ECO:0000313" key="1">
    <source>
        <dbReference type="EMBL" id="KAL3824356.1"/>
    </source>
</evidence>
<dbReference type="Proteomes" id="UP001634393">
    <property type="component" value="Unassembled WGS sequence"/>
</dbReference>
<reference evidence="1 2" key="1">
    <citation type="submission" date="2024-12" db="EMBL/GenBank/DDBJ databases">
        <title>The unique morphological basis and parallel evolutionary history of personate flowers in Penstemon.</title>
        <authorList>
            <person name="Depatie T.H."/>
            <person name="Wessinger C.A."/>
        </authorList>
    </citation>
    <scope>NUCLEOTIDE SEQUENCE [LARGE SCALE GENOMIC DNA]</scope>
    <source>
        <strain evidence="1">WTNN_2</strain>
        <tissue evidence="1">Leaf</tissue>
    </source>
</reference>
<organism evidence="1 2">
    <name type="scientific">Penstemon smallii</name>
    <dbReference type="NCBI Taxonomy" id="265156"/>
    <lineage>
        <taxon>Eukaryota</taxon>
        <taxon>Viridiplantae</taxon>
        <taxon>Streptophyta</taxon>
        <taxon>Embryophyta</taxon>
        <taxon>Tracheophyta</taxon>
        <taxon>Spermatophyta</taxon>
        <taxon>Magnoliopsida</taxon>
        <taxon>eudicotyledons</taxon>
        <taxon>Gunneridae</taxon>
        <taxon>Pentapetalae</taxon>
        <taxon>asterids</taxon>
        <taxon>lamiids</taxon>
        <taxon>Lamiales</taxon>
        <taxon>Plantaginaceae</taxon>
        <taxon>Cheloneae</taxon>
        <taxon>Penstemon</taxon>
    </lineage>
</organism>
<dbReference type="EMBL" id="JBJXBP010000006">
    <property type="protein sequence ID" value="KAL3824356.1"/>
    <property type="molecule type" value="Genomic_DNA"/>
</dbReference>
<evidence type="ECO:0000313" key="2">
    <source>
        <dbReference type="Proteomes" id="UP001634393"/>
    </source>
</evidence>
<gene>
    <name evidence="1" type="ORF">ACJIZ3_020385</name>
</gene>
<proteinExistence type="predicted"/>
<name>A0ABD3SIY9_9LAMI</name>
<accession>A0ABD3SIY9</accession>